<evidence type="ECO:0000313" key="3">
    <source>
        <dbReference type="EMBL" id="CCI84031.1"/>
    </source>
</evidence>
<keyword evidence="5" id="KW-1185">Reference proteome</keyword>
<dbReference type="AlphaFoldDB" id="I7JWQ9"/>
<dbReference type="EMBL" id="CAJZ01000191">
    <property type="protein sequence ID" value="CCI84031.1"/>
    <property type="molecule type" value="Genomic_DNA"/>
</dbReference>
<dbReference type="InterPro" id="IPR012338">
    <property type="entry name" value="Beta-lactam/transpept-like"/>
</dbReference>
<reference evidence="4 5" key="2">
    <citation type="submission" date="2012-08" db="EMBL/GenBank/DDBJ databases">
        <title>The Genome Sequence of Turicella otitidis ATCC 51513.</title>
        <authorList>
            <consortium name="The Broad Institute Genome Sequencing Platform"/>
            <person name="Earl A."/>
            <person name="Ward D."/>
            <person name="Feldgarden M."/>
            <person name="Gevers D."/>
            <person name="Huys G."/>
            <person name="Walker B."/>
            <person name="Young S.K."/>
            <person name="Zeng Q."/>
            <person name="Gargeya S."/>
            <person name="Fitzgerald M."/>
            <person name="Haas B."/>
            <person name="Abouelleil A."/>
            <person name="Alvarado L."/>
            <person name="Arachchi H.M."/>
            <person name="Berlin A.M."/>
            <person name="Chapman S.B."/>
            <person name="Goldberg J."/>
            <person name="Griggs A."/>
            <person name="Gujja S."/>
            <person name="Hansen M."/>
            <person name="Howarth C."/>
            <person name="Imamovic A."/>
            <person name="Larimer J."/>
            <person name="McCowen C."/>
            <person name="Montmayeur A."/>
            <person name="Murphy C."/>
            <person name="Neiman D."/>
            <person name="Pearson M."/>
            <person name="Priest M."/>
            <person name="Roberts A."/>
            <person name="Saif S."/>
            <person name="Shea T."/>
            <person name="Sisk P."/>
            <person name="Sykes S."/>
            <person name="Wortman J."/>
            <person name="Nusbaum C."/>
            <person name="Birren B."/>
        </authorList>
    </citation>
    <scope>NUCLEOTIDE SEQUENCE [LARGE SCALE GENOMIC DNA]</scope>
    <source>
        <strain evidence="4 5">ATCC 51513</strain>
    </source>
</reference>
<evidence type="ECO:0000256" key="2">
    <source>
        <dbReference type="SAM" id="SignalP"/>
    </source>
</evidence>
<dbReference type="Gene3D" id="3.40.710.10">
    <property type="entry name" value="DD-peptidase/beta-lactamase superfamily"/>
    <property type="match status" value="1"/>
</dbReference>
<proteinExistence type="predicted"/>
<evidence type="ECO:0000313" key="5">
    <source>
        <dbReference type="Proteomes" id="UP000006078"/>
    </source>
</evidence>
<comment type="caution">
    <text evidence="3">The sequence shown here is derived from an EMBL/GenBank/DDBJ whole genome shotgun (WGS) entry which is preliminary data.</text>
</comment>
<dbReference type="RefSeq" id="WP_004601595.1">
    <property type="nucleotide sequence ID" value="NZ_HF541868.1"/>
</dbReference>
<dbReference type="PATRIC" id="fig|883169.3.peg.1642"/>
<dbReference type="Proteomes" id="UP000011016">
    <property type="component" value="Unassembled WGS sequence"/>
</dbReference>
<feature type="region of interest" description="Disordered" evidence="1">
    <location>
        <begin position="278"/>
        <end position="354"/>
    </location>
</feature>
<name>I7JWQ9_9CORY</name>
<dbReference type="OrthoDB" id="4535618at2"/>
<sequence>MSLSRALPAAAVALGLTAAPLAAAEPAPAAPPTAWAAVLGNGWLVGSDNGGQPAPALSLSKLYLGYWVLHHGEEDDAPLVDEMMRASSDAAAAELEKKYPQAIGEVIDEFRLGATSYDGRWGYVESAPADVARFLHEVRNDPVAAPLFSGMAEAEPIAADGYAQDFGTAHVPGVVGTKFGWSDERDQHSSASYGVGFVISAATLGTAEEHTAAIEALVDSAQWHEGQPVLNVDGRALPAVRAADVAERVSCVDPQGVWAATDPEILVPAFLVDHMPDCGAGDAAPAEPPAGEPAPPEEPPAPAPEGEEQAPDPGEPAPEGEPPEDRAAREVTDLPAREIPGGEFFGGGAPVTVS</sequence>
<feature type="signal peptide" evidence="2">
    <location>
        <begin position="1"/>
        <end position="24"/>
    </location>
</feature>
<feature type="compositionally biased region" description="Pro residues" evidence="1">
    <location>
        <begin position="286"/>
        <end position="303"/>
    </location>
</feature>
<feature type="compositionally biased region" description="Basic and acidic residues" evidence="1">
    <location>
        <begin position="323"/>
        <end position="336"/>
    </location>
</feature>
<keyword evidence="2" id="KW-0732">Signal</keyword>
<dbReference type="Proteomes" id="UP000006078">
    <property type="component" value="Unassembled WGS sequence"/>
</dbReference>
<dbReference type="eggNOG" id="COG1686">
    <property type="taxonomic scope" value="Bacteria"/>
</dbReference>
<gene>
    <name evidence="3" type="ORF">BN46_1309</name>
    <name evidence="4" type="ORF">HMPREF9719_01705</name>
</gene>
<dbReference type="STRING" id="29321.AAV33_08480"/>
<dbReference type="EMBL" id="AHAE01000081">
    <property type="protein sequence ID" value="EJZ81362.1"/>
    <property type="molecule type" value="Genomic_DNA"/>
</dbReference>
<feature type="compositionally biased region" description="Gly residues" evidence="1">
    <location>
        <begin position="343"/>
        <end position="354"/>
    </location>
</feature>
<evidence type="ECO:0000313" key="4">
    <source>
        <dbReference type="EMBL" id="EJZ81362.1"/>
    </source>
</evidence>
<feature type="chain" id="PRO_5038286648" evidence="2">
    <location>
        <begin position="25"/>
        <end position="354"/>
    </location>
</feature>
<evidence type="ECO:0000256" key="1">
    <source>
        <dbReference type="SAM" id="MobiDB-lite"/>
    </source>
</evidence>
<dbReference type="HOGENOM" id="CLU_058592_1_1_11"/>
<evidence type="ECO:0000313" key="6">
    <source>
        <dbReference type="Proteomes" id="UP000011016"/>
    </source>
</evidence>
<organism evidence="3 6">
    <name type="scientific">Corynebacterium otitidis ATCC 51513</name>
    <dbReference type="NCBI Taxonomy" id="883169"/>
    <lineage>
        <taxon>Bacteria</taxon>
        <taxon>Bacillati</taxon>
        <taxon>Actinomycetota</taxon>
        <taxon>Actinomycetes</taxon>
        <taxon>Mycobacteriales</taxon>
        <taxon>Corynebacteriaceae</taxon>
        <taxon>Corynebacterium</taxon>
    </lineage>
</organism>
<protein>
    <submittedName>
        <fullName evidence="3">Putative secreted protein</fullName>
    </submittedName>
</protein>
<accession>I7JWQ9</accession>
<reference evidence="3 6" key="1">
    <citation type="journal article" date="2012" name="J. Bacteriol.">
        <title>Draft Genome Sequence of Turicella otitidis ATCC 51513, Isolated from Middle Ear Fluid from a Child with Otitis Media.</title>
        <authorList>
            <person name="Brinkrolf K."/>
            <person name="Schneider J."/>
            <person name="Knecht M."/>
            <person name="Ruckert C."/>
            <person name="Tauch A."/>
        </authorList>
    </citation>
    <scope>NUCLEOTIDE SEQUENCE [LARGE SCALE GENOMIC DNA]</scope>
    <source>
        <strain evidence="3 6">ATCC 51513</strain>
    </source>
</reference>
<dbReference type="SUPFAM" id="SSF56601">
    <property type="entry name" value="beta-lactamase/transpeptidase-like"/>
    <property type="match status" value="1"/>
</dbReference>